<sequence length="580" mass="60042">MSSASFASRAPAGYSAGTDSVAQSVFAYSSGAELALASLEDDQPHGSGQRAAKRPRAGTPGDPGDVAPRDPLGLPAAVSGKRLLSLSADEAAEETDARDDALQASLGVVDDVIGPLLTRFHAPALAAVQAACMGRDEGREVPTVVLFAGLNVADHSGLFRHIASRLREDVSPMVVQLRAADCQSANADAVSSYARVPEAVLRSALWRACACRVNGLPAAAVASAAALPSVKAERLRLGETRWATVWPSSDADSAGDADEENDWSSSSDDDAATVAHLLAAGQRDLVQGRLVRSRRSRRSGGSAAAESDRARGEAGSETSDEDNDDTDDDDTDDDNDDVNSNGERAAGKTDDVGDDTPHRDGAVGPAAGAAGASGAALVTEPWLPSHPRDLAGVVEQALDGSAASLGSASRLRVAAQGEGDEMPDATAAWRLAEHAGRSIPLSLWFVAFREGFAAGGNGRPYDVLLGPKQARGRRTAESKGASGRKRRGGKRRPKRGGAAVAPEPVAGDSGEEEDDEACADETEISPCELRAGVTEEDVLARFAQAVKDLAHVGAIKLGSNRRADGFAQRVLLEVKAWSGR</sequence>
<dbReference type="GO" id="GO:0003688">
    <property type="term" value="F:DNA replication origin binding"/>
    <property type="evidence" value="ECO:0007669"/>
    <property type="project" value="TreeGrafter"/>
</dbReference>
<feature type="region of interest" description="Disordered" evidence="1">
    <location>
        <begin position="37"/>
        <end position="72"/>
    </location>
</feature>
<feature type="region of interest" description="Disordered" evidence="1">
    <location>
        <begin position="288"/>
        <end position="369"/>
    </location>
</feature>
<feature type="compositionally biased region" description="Acidic residues" evidence="1">
    <location>
        <begin position="253"/>
        <end position="270"/>
    </location>
</feature>
<name>A0A5A8CU37_CAFRO</name>
<organism evidence="3 4">
    <name type="scientific">Cafeteria roenbergensis</name>
    <name type="common">Marine flagellate</name>
    <dbReference type="NCBI Taxonomy" id="33653"/>
    <lineage>
        <taxon>Eukaryota</taxon>
        <taxon>Sar</taxon>
        <taxon>Stramenopiles</taxon>
        <taxon>Bigyra</taxon>
        <taxon>Opalozoa</taxon>
        <taxon>Bicosoecida</taxon>
        <taxon>Cafeteriaceae</taxon>
        <taxon>Cafeteria</taxon>
    </lineage>
</organism>
<dbReference type="GO" id="GO:0005656">
    <property type="term" value="C:nuclear pre-replicative complex"/>
    <property type="evidence" value="ECO:0007669"/>
    <property type="project" value="TreeGrafter"/>
</dbReference>
<feature type="region of interest" description="Disordered" evidence="1">
    <location>
        <begin position="459"/>
        <end position="523"/>
    </location>
</feature>
<dbReference type="Pfam" id="PF18137">
    <property type="entry name" value="WHD_ORC"/>
    <property type="match status" value="1"/>
</dbReference>
<evidence type="ECO:0000259" key="2">
    <source>
        <dbReference type="Pfam" id="PF18137"/>
    </source>
</evidence>
<protein>
    <recommendedName>
        <fullName evidence="2">Origin recognition complex subunit 3 winged helix C-terminal domain-containing protein</fullName>
    </recommendedName>
</protein>
<dbReference type="AlphaFoldDB" id="A0A5A8CU37"/>
<dbReference type="PANTHER" id="PTHR12748">
    <property type="entry name" value="ORIGIN RECOGNITION COMPLEX SUBUNIT 3"/>
    <property type="match status" value="1"/>
</dbReference>
<evidence type="ECO:0000256" key="1">
    <source>
        <dbReference type="SAM" id="MobiDB-lite"/>
    </source>
</evidence>
<gene>
    <name evidence="3" type="ORF">FNF29_01019</name>
</gene>
<dbReference type="InterPro" id="IPR020795">
    <property type="entry name" value="ORC3"/>
</dbReference>
<dbReference type="GO" id="GO:0006270">
    <property type="term" value="P:DNA replication initiation"/>
    <property type="evidence" value="ECO:0007669"/>
    <property type="project" value="TreeGrafter"/>
</dbReference>
<dbReference type="GO" id="GO:0031261">
    <property type="term" value="C:DNA replication preinitiation complex"/>
    <property type="evidence" value="ECO:0007669"/>
    <property type="project" value="TreeGrafter"/>
</dbReference>
<keyword evidence="4" id="KW-1185">Reference proteome</keyword>
<feature type="region of interest" description="Disordered" evidence="1">
    <location>
        <begin position="247"/>
        <end position="270"/>
    </location>
</feature>
<feature type="compositionally biased region" description="Basic and acidic residues" evidence="1">
    <location>
        <begin position="345"/>
        <end position="361"/>
    </location>
</feature>
<feature type="compositionally biased region" description="Low complexity" evidence="1">
    <location>
        <begin position="496"/>
        <end position="508"/>
    </location>
</feature>
<feature type="compositionally biased region" description="Acidic residues" evidence="1">
    <location>
        <begin position="509"/>
        <end position="523"/>
    </location>
</feature>
<proteinExistence type="predicted"/>
<comment type="caution">
    <text evidence="3">The sequence shown here is derived from an EMBL/GenBank/DDBJ whole genome shotgun (WGS) entry which is preliminary data.</text>
</comment>
<evidence type="ECO:0000313" key="3">
    <source>
        <dbReference type="EMBL" id="KAA0156229.1"/>
    </source>
</evidence>
<dbReference type="InterPro" id="IPR040855">
    <property type="entry name" value="ORC_WH_C"/>
</dbReference>
<evidence type="ECO:0000313" key="4">
    <source>
        <dbReference type="Proteomes" id="UP000323011"/>
    </source>
</evidence>
<accession>A0A5A8CU37</accession>
<dbReference type="GO" id="GO:0005664">
    <property type="term" value="C:nuclear origin of replication recognition complex"/>
    <property type="evidence" value="ECO:0007669"/>
    <property type="project" value="InterPro"/>
</dbReference>
<dbReference type="Proteomes" id="UP000323011">
    <property type="component" value="Unassembled WGS sequence"/>
</dbReference>
<dbReference type="EMBL" id="VLTN01000004">
    <property type="protein sequence ID" value="KAA0156229.1"/>
    <property type="molecule type" value="Genomic_DNA"/>
</dbReference>
<feature type="domain" description="Origin recognition complex subunit 3 winged helix C-terminal" evidence="2">
    <location>
        <begin position="394"/>
        <end position="566"/>
    </location>
</feature>
<reference evidence="3 4" key="1">
    <citation type="submission" date="2019-07" db="EMBL/GenBank/DDBJ databases">
        <title>Genomes of Cafeteria roenbergensis.</title>
        <authorList>
            <person name="Fischer M.G."/>
            <person name="Hackl T."/>
            <person name="Roman M."/>
        </authorList>
    </citation>
    <scope>NUCLEOTIDE SEQUENCE [LARGE SCALE GENOMIC DNA]</scope>
    <source>
        <strain evidence="3 4">BVI</strain>
    </source>
</reference>
<dbReference type="PANTHER" id="PTHR12748:SF0">
    <property type="entry name" value="ORIGIN RECOGNITION COMPLEX SUBUNIT 3"/>
    <property type="match status" value="1"/>
</dbReference>
<feature type="compositionally biased region" description="Acidic residues" evidence="1">
    <location>
        <begin position="318"/>
        <end position="337"/>
    </location>
</feature>
<feature type="compositionally biased region" description="Basic residues" evidence="1">
    <location>
        <begin position="482"/>
        <end position="495"/>
    </location>
</feature>